<evidence type="ECO:0000313" key="2">
    <source>
        <dbReference type="Proteomes" id="UP000428260"/>
    </source>
</evidence>
<organism evidence="1 2">
    <name type="scientific">Maribellus comscasis</name>
    <dbReference type="NCBI Taxonomy" id="2681766"/>
    <lineage>
        <taxon>Bacteria</taxon>
        <taxon>Pseudomonadati</taxon>
        <taxon>Bacteroidota</taxon>
        <taxon>Bacteroidia</taxon>
        <taxon>Marinilabiliales</taxon>
        <taxon>Prolixibacteraceae</taxon>
        <taxon>Maribellus</taxon>
    </lineage>
</organism>
<dbReference type="InterPro" id="IPR053842">
    <property type="entry name" value="NikA-like"/>
</dbReference>
<dbReference type="KEGG" id="mcos:GM418_27485"/>
<protein>
    <recommendedName>
        <fullName evidence="3">Mobilization protein</fullName>
    </recommendedName>
</protein>
<evidence type="ECO:0008006" key="3">
    <source>
        <dbReference type="Google" id="ProtNLM"/>
    </source>
</evidence>
<dbReference type="AlphaFoldDB" id="A0A6I6K495"/>
<evidence type="ECO:0000313" key="1">
    <source>
        <dbReference type="EMBL" id="QGY47272.1"/>
    </source>
</evidence>
<dbReference type="EMBL" id="CP046401">
    <property type="protein sequence ID" value="QGY47272.1"/>
    <property type="molecule type" value="Genomic_DNA"/>
</dbReference>
<dbReference type="Proteomes" id="UP000428260">
    <property type="component" value="Chromosome"/>
</dbReference>
<gene>
    <name evidence="1" type="ORF">GM418_27485</name>
</gene>
<dbReference type="RefSeq" id="WP_158870979.1">
    <property type="nucleotide sequence ID" value="NZ_CP046401.1"/>
</dbReference>
<accession>A0A6I6K495</accession>
<dbReference type="Pfam" id="PF21983">
    <property type="entry name" value="NikA-like"/>
    <property type="match status" value="1"/>
</dbReference>
<name>A0A6I6K495_9BACT</name>
<keyword evidence="2" id="KW-1185">Reference proteome</keyword>
<proteinExistence type="predicted"/>
<sequence length="102" mass="12098">MKTKYISFRVSNIEKKAITIAAKETGLNTSEFARRAALNMKVTLRFSPEEMEIYKNLHVFHRNFKAISNLVKSDYFRKNDTILLELEEMIKQIKTHLEKFEQ</sequence>
<reference evidence="1 2" key="1">
    <citation type="submission" date="2019-11" db="EMBL/GenBank/DDBJ databases">
        <authorList>
            <person name="Zheng R.K."/>
            <person name="Sun C.M."/>
        </authorList>
    </citation>
    <scope>NUCLEOTIDE SEQUENCE [LARGE SCALE GENOMIC DNA]</scope>
    <source>
        <strain evidence="1 2">WC007</strain>
    </source>
</reference>